<reference evidence="2 3" key="1">
    <citation type="submission" date="2022-06" db="EMBL/GenBank/DDBJ databases">
        <title>Actinoplanes abujensis sp. nov., isolated from Nigerian arid soil.</title>
        <authorList>
            <person name="Ding P."/>
        </authorList>
    </citation>
    <scope>NUCLEOTIDE SEQUENCE [LARGE SCALE GENOMIC DNA]</scope>
    <source>
        <strain evidence="3">TRM88002</strain>
    </source>
</reference>
<dbReference type="EMBL" id="JAMQOL010000028">
    <property type="protein sequence ID" value="MCM4080057.1"/>
    <property type="molecule type" value="Genomic_DNA"/>
</dbReference>
<evidence type="ECO:0000256" key="1">
    <source>
        <dbReference type="SAM" id="MobiDB-lite"/>
    </source>
</evidence>
<comment type="caution">
    <text evidence="2">The sequence shown here is derived from an EMBL/GenBank/DDBJ whole genome shotgun (WGS) entry which is preliminary data.</text>
</comment>
<organism evidence="2 3">
    <name type="scientific">Paractinoplanes hotanensis</name>
    <dbReference type="NCBI Taxonomy" id="2906497"/>
    <lineage>
        <taxon>Bacteria</taxon>
        <taxon>Bacillati</taxon>
        <taxon>Actinomycetota</taxon>
        <taxon>Actinomycetes</taxon>
        <taxon>Micromonosporales</taxon>
        <taxon>Micromonosporaceae</taxon>
        <taxon>Paractinoplanes</taxon>
    </lineage>
</organism>
<feature type="compositionally biased region" description="Basic and acidic residues" evidence="1">
    <location>
        <begin position="19"/>
        <end position="30"/>
    </location>
</feature>
<gene>
    <name evidence="2" type="ORF">LXN57_20980</name>
</gene>
<keyword evidence="3" id="KW-1185">Reference proteome</keyword>
<feature type="compositionally biased region" description="Basic residues" evidence="1">
    <location>
        <begin position="9"/>
        <end position="18"/>
    </location>
</feature>
<evidence type="ECO:0000313" key="2">
    <source>
        <dbReference type="EMBL" id="MCM4080057.1"/>
    </source>
</evidence>
<evidence type="ECO:0000313" key="3">
    <source>
        <dbReference type="Proteomes" id="UP001523216"/>
    </source>
</evidence>
<dbReference type="Proteomes" id="UP001523216">
    <property type="component" value="Unassembled WGS sequence"/>
</dbReference>
<protein>
    <submittedName>
        <fullName evidence="2">Uncharacterized protein</fullName>
    </submittedName>
</protein>
<accession>A0ABT0Y3M9</accession>
<name>A0ABT0Y3M9_9ACTN</name>
<sequence length="64" mass="7363">MPADERRNRSIRTRKTHKAKSEKLKTSQEVPARRELNIDVGELARALAIIADDLARERKEPPDD</sequence>
<dbReference type="RefSeq" id="WP_251799860.1">
    <property type="nucleotide sequence ID" value="NZ_JAMQOL010000028.1"/>
</dbReference>
<feature type="region of interest" description="Disordered" evidence="1">
    <location>
        <begin position="1"/>
        <end position="30"/>
    </location>
</feature>
<proteinExistence type="predicted"/>